<comment type="caution">
    <text evidence="4">The sequence shown here is derived from an EMBL/GenBank/DDBJ whole genome shotgun (WGS) entry which is preliminary data.</text>
</comment>
<dbReference type="InterPro" id="IPR009057">
    <property type="entry name" value="Homeodomain-like_sf"/>
</dbReference>
<protein>
    <submittedName>
        <fullName evidence="4">TetR family transcriptional regulator</fullName>
    </submittedName>
</protein>
<evidence type="ECO:0000256" key="1">
    <source>
        <dbReference type="ARBA" id="ARBA00023125"/>
    </source>
</evidence>
<dbReference type="EMBL" id="VIGV01000005">
    <property type="protein sequence ID" value="TWS23057.1"/>
    <property type="molecule type" value="Genomic_DNA"/>
</dbReference>
<sequence>MYRLLPRPTLRGVEERKHRRSTLERKRALLEATVEQVGESGYASVTHRAVTARAGLPTTSIGYFFASIDDLTHEAMRTFVAEEFERLDALSAFLENTSASPDEVIAAFAASSEARGNESLALLEAYLRAARDPASRVLVEEYLRAADAVTQGAAALAGAEIDPPTARGVVALINGFTVLDSALPDAADIATKKRALRTMLIGALFEQGHEDAARALRTQPDQAT</sequence>
<evidence type="ECO:0000256" key="2">
    <source>
        <dbReference type="PROSITE-ProRule" id="PRU00335"/>
    </source>
</evidence>
<dbReference type="Proteomes" id="UP000319792">
    <property type="component" value="Unassembled WGS sequence"/>
</dbReference>
<reference evidence="4 5" key="1">
    <citation type="submission" date="2019-06" db="EMBL/GenBank/DDBJ databases">
        <authorList>
            <person name="Teng J.L.L."/>
            <person name="Lee H.H."/>
            <person name="Lau S.K.P."/>
            <person name="Woo P.C.Y."/>
        </authorList>
    </citation>
    <scope>NUCLEOTIDE SEQUENCE [LARGE SCALE GENOMIC DNA]</scope>
    <source>
        <strain evidence="4 5">HKU70</strain>
    </source>
</reference>
<evidence type="ECO:0000313" key="5">
    <source>
        <dbReference type="Proteomes" id="UP000319792"/>
    </source>
</evidence>
<reference evidence="4 5" key="2">
    <citation type="submission" date="2019-08" db="EMBL/GenBank/DDBJ databases">
        <title>Tsukamurella conjunctivitidis sp. nov., Tsukamurella assacharolytica sp. nov. and Tsukamurella sputae sp. nov. isolated from patients with conjunctivitis, bacteraemia (lymphoma) and respiratory infection (sputum) in Hong Kong.</title>
        <authorList>
            <person name="Fok K.M.N."/>
            <person name="Fong J.Y.H."/>
        </authorList>
    </citation>
    <scope>NUCLEOTIDE SEQUENCE [LARGE SCALE GENOMIC DNA]</scope>
    <source>
        <strain evidence="4 5">HKU70</strain>
    </source>
</reference>
<feature type="domain" description="HTH tetR-type" evidence="3">
    <location>
        <begin position="23"/>
        <end position="83"/>
    </location>
</feature>
<name>A0A5C5RJA2_9ACTN</name>
<dbReference type="AlphaFoldDB" id="A0A5C5RJA2"/>
<dbReference type="GO" id="GO:0003677">
    <property type="term" value="F:DNA binding"/>
    <property type="evidence" value="ECO:0007669"/>
    <property type="project" value="UniProtKB-UniRule"/>
</dbReference>
<evidence type="ECO:0000313" key="4">
    <source>
        <dbReference type="EMBL" id="TWS23057.1"/>
    </source>
</evidence>
<dbReference type="Pfam" id="PF00440">
    <property type="entry name" value="TetR_N"/>
    <property type="match status" value="1"/>
</dbReference>
<feature type="DNA-binding region" description="H-T-H motif" evidence="2">
    <location>
        <begin position="46"/>
        <end position="65"/>
    </location>
</feature>
<proteinExistence type="predicted"/>
<keyword evidence="1 2" id="KW-0238">DNA-binding</keyword>
<dbReference type="Gene3D" id="1.10.357.10">
    <property type="entry name" value="Tetracycline Repressor, domain 2"/>
    <property type="match status" value="1"/>
</dbReference>
<gene>
    <name evidence="4" type="ORF">FK268_16865</name>
</gene>
<accession>A0A5C5RJA2</accession>
<dbReference type="InterPro" id="IPR041583">
    <property type="entry name" value="TetR_C_31"/>
</dbReference>
<organism evidence="4 5">
    <name type="scientific">Tsukamurella sputi</name>
    <dbReference type="NCBI Taxonomy" id="2591848"/>
    <lineage>
        <taxon>Bacteria</taxon>
        <taxon>Bacillati</taxon>
        <taxon>Actinomycetota</taxon>
        <taxon>Actinomycetes</taxon>
        <taxon>Mycobacteriales</taxon>
        <taxon>Tsukamurellaceae</taxon>
        <taxon>Tsukamurella</taxon>
    </lineage>
</organism>
<dbReference type="InterPro" id="IPR001647">
    <property type="entry name" value="HTH_TetR"/>
</dbReference>
<dbReference type="SUPFAM" id="SSF46689">
    <property type="entry name" value="Homeodomain-like"/>
    <property type="match status" value="1"/>
</dbReference>
<dbReference type="PROSITE" id="PS50977">
    <property type="entry name" value="HTH_TETR_2"/>
    <property type="match status" value="1"/>
</dbReference>
<evidence type="ECO:0000259" key="3">
    <source>
        <dbReference type="PROSITE" id="PS50977"/>
    </source>
</evidence>
<keyword evidence="5" id="KW-1185">Reference proteome</keyword>
<dbReference type="Pfam" id="PF17940">
    <property type="entry name" value="TetR_C_31"/>
    <property type="match status" value="1"/>
</dbReference>